<keyword evidence="1" id="KW-0378">Hydrolase</keyword>
<dbReference type="Pfam" id="PF07859">
    <property type="entry name" value="Abhydrolase_3"/>
    <property type="match status" value="1"/>
</dbReference>
<proteinExistence type="predicted"/>
<comment type="caution">
    <text evidence="3">The sequence shown here is derived from an EMBL/GenBank/DDBJ whole genome shotgun (WGS) entry which is preliminary data.</text>
</comment>
<accession>A0A9P4V321</accession>
<dbReference type="InterPro" id="IPR050300">
    <property type="entry name" value="GDXG_lipolytic_enzyme"/>
</dbReference>
<evidence type="ECO:0000313" key="3">
    <source>
        <dbReference type="EMBL" id="KAF2734743.1"/>
    </source>
</evidence>
<dbReference type="AlphaFoldDB" id="A0A9P4V321"/>
<dbReference type="SUPFAM" id="SSF53474">
    <property type="entry name" value="alpha/beta-Hydrolases"/>
    <property type="match status" value="1"/>
</dbReference>
<dbReference type="OrthoDB" id="19653at2759"/>
<evidence type="ECO:0000313" key="4">
    <source>
        <dbReference type="Proteomes" id="UP000799444"/>
    </source>
</evidence>
<dbReference type="GO" id="GO:0016787">
    <property type="term" value="F:hydrolase activity"/>
    <property type="evidence" value="ECO:0007669"/>
    <property type="project" value="UniProtKB-KW"/>
</dbReference>
<reference evidence="3" key="1">
    <citation type="journal article" date="2020" name="Stud. Mycol.">
        <title>101 Dothideomycetes genomes: a test case for predicting lifestyles and emergence of pathogens.</title>
        <authorList>
            <person name="Haridas S."/>
            <person name="Albert R."/>
            <person name="Binder M."/>
            <person name="Bloem J."/>
            <person name="Labutti K."/>
            <person name="Salamov A."/>
            <person name="Andreopoulos B."/>
            <person name="Baker S."/>
            <person name="Barry K."/>
            <person name="Bills G."/>
            <person name="Bluhm B."/>
            <person name="Cannon C."/>
            <person name="Castanera R."/>
            <person name="Culley D."/>
            <person name="Daum C."/>
            <person name="Ezra D."/>
            <person name="Gonzalez J."/>
            <person name="Henrissat B."/>
            <person name="Kuo A."/>
            <person name="Liang C."/>
            <person name="Lipzen A."/>
            <person name="Lutzoni F."/>
            <person name="Magnuson J."/>
            <person name="Mondo S."/>
            <person name="Nolan M."/>
            <person name="Ohm R."/>
            <person name="Pangilinan J."/>
            <person name="Park H.-J."/>
            <person name="Ramirez L."/>
            <person name="Alfaro M."/>
            <person name="Sun H."/>
            <person name="Tritt A."/>
            <person name="Yoshinaga Y."/>
            <person name="Zwiers L.-H."/>
            <person name="Turgeon B."/>
            <person name="Goodwin S."/>
            <person name="Spatafora J."/>
            <person name="Crous P."/>
            <person name="Grigoriev I."/>
        </authorList>
    </citation>
    <scope>NUCLEOTIDE SEQUENCE</scope>
    <source>
        <strain evidence="3">CBS 125425</strain>
    </source>
</reference>
<organism evidence="3 4">
    <name type="scientific">Polyplosphaeria fusca</name>
    <dbReference type="NCBI Taxonomy" id="682080"/>
    <lineage>
        <taxon>Eukaryota</taxon>
        <taxon>Fungi</taxon>
        <taxon>Dikarya</taxon>
        <taxon>Ascomycota</taxon>
        <taxon>Pezizomycotina</taxon>
        <taxon>Dothideomycetes</taxon>
        <taxon>Pleosporomycetidae</taxon>
        <taxon>Pleosporales</taxon>
        <taxon>Tetraplosphaeriaceae</taxon>
        <taxon>Polyplosphaeria</taxon>
    </lineage>
</organism>
<dbReference type="Proteomes" id="UP000799444">
    <property type="component" value="Unassembled WGS sequence"/>
</dbReference>
<name>A0A9P4V321_9PLEO</name>
<dbReference type="PANTHER" id="PTHR48081:SF3">
    <property type="entry name" value="ALPHA_BETA HYDROLASE FOLD-3 DOMAIN-CONTAINING PROTEIN"/>
    <property type="match status" value="1"/>
</dbReference>
<dbReference type="PANTHER" id="PTHR48081">
    <property type="entry name" value="AB HYDROLASE SUPERFAMILY PROTEIN C4A8.06C"/>
    <property type="match status" value="1"/>
</dbReference>
<dbReference type="InterPro" id="IPR013094">
    <property type="entry name" value="AB_hydrolase_3"/>
</dbReference>
<keyword evidence="4" id="KW-1185">Reference proteome</keyword>
<gene>
    <name evidence="3" type="ORF">EJ04DRAFT_436472</name>
</gene>
<evidence type="ECO:0000259" key="2">
    <source>
        <dbReference type="Pfam" id="PF07859"/>
    </source>
</evidence>
<evidence type="ECO:0000256" key="1">
    <source>
        <dbReference type="ARBA" id="ARBA00022801"/>
    </source>
</evidence>
<protein>
    <submittedName>
        <fullName evidence="3">Alpha/beta-hydrolase</fullName>
    </submittedName>
</protein>
<dbReference type="EMBL" id="ML996144">
    <property type="protein sequence ID" value="KAF2734743.1"/>
    <property type="molecule type" value="Genomic_DNA"/>
</dbReference>
<dbReference type="InterPro" id="IPR029058">
    <property type="entry name" value="AB_hydrolase_fold"/>
</dbReference>
<sequence length="316" mass="34836">MASIRSTPATRFESFNLYKTPYKKVGDHDIDAHVAVPKGIKPGTHPLIVNFHGGGLTSGDAIYPEYKAAFWVPFTHRNSAILVLPNHRLAPESSGADMLSDLADFWTWLHTAFPTYLSSQDPSLKPDLSRILVAGESAGGYMAIQSALTLPPNSLRAVLAQYPMTRRLDFTPEDTPMGMPLTDRSPMDAHLAAMKPGDMASSATPPDRQFLVLLSAYGLFDKYFGTGKDLWPITRVEDVDVGALPPMWIVHGEQDSAVPLWTSQVFVDKMRELGKGDEKVTLITAEGDHGFDLEIEEEDVEWLKLALGEIEGVWVK</sequence>
<feature type="domain" description="Alpha/beta hydrolase fold-3" evidence="2">
    <location>
        <begin position="48"/>
        <end position="194"/>
    </location>
</feature>
<dbReference type="Gene3D" id="3.40.50.1820">
    <property type="entry name" value="alpha/beta hydrolase"/>
    <property type="match status" value="1"/>
</dbReference>